<dbReference type="EMBL" id="DOGS01000304">
    <property type="protein sequence ID" value="HBQ50175.1"/>
    <property type="molecule type" value="Genomic_DNA"/>
</dbReference>
<sequence>MTQTVRAATPEDVAALTELELAFPEEDRFSRRTWQRLLRGNSAILVSDGEAGLDGALVLLFRKTSRIARIYSISVAETARGTGLSDKLLSESEAISRQRGCVAIRLEVRETNSRAKRLYERHDYRVMARAAGYYPDGEAALRMEKPLVGLSREDQ</sequence>
<accession>A0A059E176</accession>
<dbReference type="EMBL" id="AWFH01000014">
    <property type="protein sequence ID" value="KCZ61406.1"/>
    <property type="molecule type" value="Genomic_DNA"/>
</dbReference>
<protein>
    <submittedName>
        <fullName evidence="4">GNAT family N-acetyltransferase</fullName>
    </submittedName>
</protein>
<dbReference type="PATRIC" id="fig|1280948.3.peg.1864"/>
<dbReference type="AlphaFoldDB" id="A0A059E176"/>
<dbReference type="Gene3D" id="3.40.630.30">
    <property type="match status" value="1"/>
</dbReference>
<dbReference type="RefSeq" id="WP_035551577.1">
    <property type="nucleotide sequence ID" value="NZ_AWFH01000014.1"/>
</dbReference>
<dbReference type="PANTHER" id="PTHR43420">
    <property type="entry name" value="ACETYLTRANSFERASE"/>
    <property type="match status" value="1"/>
</dbReference>
<name>A0A059E176_9PROT</name>
<proteinExistence type="predicted"/>
<dbReference type="GO" id="GO:0016747">
    <property type="term" value="F:acyltransferase activity, transferring groups other than amino-acyl groups"/>
    <property type="evidence" value="ECO:0007669"/>
    <property type="project" value="InterPro"/>
</dbReference>
<organism evidence="5 6">
    <name type="scientific">Hyphomonas atlantica</name>
    <dbReference type="NCBI Taxonomy" id="1280948"/>
    <lineage>
        <taxon>Bacteria</taxon>
        <taxon>Pseudomonadati</taxon>
        <taxon>Pseudomonadota</taxon>
        <taxon>Alphaproteobacteria</taxon>
        <taxon>Hyphomonadales</taxon>
        <taxon>Hyphomonadaceae</taxon>
        <taxon>Hyphomonas</taxon>
    </lineage>
</organism>
<dbReference type="PROSITE" id="PS51186">
    <property type="entry name" value="GNAT"/>
    <property type="match status" value="1"/>
</dbReference>
<dbReference type="OrthoDB" id="9803233at2"/>
<dbReference type="GeneID" id="92500330"/>
<dbReference type="SUPFAM" id="SSF55729">
    <property type="entry name" value="Acyl-CoA N-acyltransferases (Nat)"/>
    <property type="match status" value="1"/>
</dbReference>
<evidence type="ECO:0000313" key="6">
    <source>
        <dbReference type="Proteomes" id="UP000024547"/>
    </source>
</evidence>
<reference evidence="5 6" key="1">
    <citation type="journal article" date="2014" name="Antonie Van Leeuwenhoek">
        <title>Hyphomonas beringensis sp. nov. and Hyphomonas chukchiensis sp. nov., isolated from surface seawater of the Bering Sea and Chukchi Sea.</title>
        <authorList>
            <person name="Li C."/>
            <person name="Lai Q."/>
            <person name="Li G."/>
            <person name="Dong C."/>
            <person name="Wang J."/>
            <person name="Liao Y."/>
            <person name="Shao Z."/>
        </authorList>
    </citation>
    <scope>NUCLEOTIDE SEQUENCE [LARGE SCALE GENOMIC DNA]</scope>
    <source>
        <strain evidence="5 6">22II1-22F38</strain>
    </source>
</reference>
<feature type="domain" description="N-acetyltransferase" evidence="3">
    <location>
        <begin position="3"/>
        <end position="148"/>
    </location>
</feature>
<keyword evidence="6" id="KW-1185">Reference proteome</keyword>
<dbReference type="Proteomes" id="UP000263957">
    <property type="component" value="Unassembled WGS sequence"/>
</dbReference>
<evidence type="ECO:0000313" key="4">
    <source>
        <dbReference type="EMBL" id="HBQ50175.1"/>
    </source>
</evidence>
<dbReference type="PANTHER" id="PTHR43420:SF12">
    <property type="entry name" value="N-ACETYLTRANSFERASE DOMAIN-CONTAINING PROTEIN"/>
    <property type="match status" value="1"/>
</dbReference>
<dbReference type="InterPro" id="IPR016181">
    <property type="entry name" value="Acyl_CoA_acyltransferase"/>
</dbReference>
<dbReference type="Pfam" id="PF00583">
    <property type="entry name" value="Acetyltransf_1"/>
    <property type="match status" value="1"/>
</dbReference>
<evidence type="ECO:0000259" key="3">
    <source>
        <dbReference type="PROSITE" id="PS51186"/>
    </source>
</evidence>
<dbReference type="STRING" id="1280948.HY36_16665"/>
<keyword evidence="2" id="KW-0012">Acyltransferase</keyword>
<dbReference type="CDD" id="cd04301">
    <property type="entry name" value="NAT_SF"/>
    <property type="match status" value="1"/>
</dbReference>
<gene>
    <name evidence="4" type="ORF">DD728_15080</name>
    <name evidence="5" type="ORF">HY36_16665</name>
</gene>
<keyword evidence="1 4" id="KW-0808">Transferase</keyword>
<evidence type="ECO:0000313" key="7">
    <source>
        <dbReference type="Proteomes" id="UP000263957"/>
    </source>
</evidence>
<dbReference type="Proteomes" id="UP000024547">
    <property type="component" value="Unassembled WGS sequence"/>
</dbReference>
<dbReference type="eggNOG" id="COG0456">
    <property type="taxonomic scope" value="Bacteria"/>
</dbReference>
<comment type="caution">
    <text evidence="5">The sequence shown here is derived from an EMBL/GenBank/DDBJ whole genome shotgun (WGS) entry which is preliminary data.</text>
</comment>
<evidence type="ECO:0000313" key="5">
    <source>
        <dbReference type="EMBL" id="KCZ61406.1"/>
    </source>
</evidence>
<dbReference type="InterPro" id="IPR000182">
    <property type="entry name" value="GNAT_dom"/>
</dbReference>
<dbReference type="InterPro" id="IPR050680">
    <property type="entry name" value="YpeA/RimI_acetyltransf"/>
</dbReference>
<reference evidence="4 7" key="2">
    <citation type="journal article" date="2018" name="Nat. Biotechnol.">
        <title>A standardized bacterial taxonomy based on genome phylogeny substantially revises the tree of life.</title>
        <authorList>
            <person name="Parks D.H."/>
            <person name="Chuvochina M."/>
            <person name="Waite D.W."/>
            <person name="Rinke C."/>
            <person name="Skarshewski A."/>
            <person name="Chaumeil P.A."/>
            <person name="Hugenholtz P."/>
        </authorList>
    </citation>
    <scope>NUCLEOTIDE SEQUENCE [LARGE SCALE GENOMIC DNA]</scope>
    <source>
        <strain evidence="4">UBA10378</strain>
    </source>
</reference>
<evidence type="ECO:0000256" key="2">
    <source>
        <dbReference type="ARBA" id="ARBA00023315"/>
    </source>
</evidence>
<evidence type="ECO:0000256" key="1">
    <source>
        <dbReference type="ARBA" id="ARBA00022679"/>
    </source>
</evidence>